<keyword evidence="4 6" id="KW-0786">Thiamine pyrophosphate</keyword>
<evidence type="ECO:0000259" key="7">
    <source>
        <dbReference type="Pfam" id="PF02776"/>
    </source>
</evidence>
<dbReference type="eggNOG" id="COG1165">
    <property type="taxonomic scope" value="Bacteria"/>
</dbReference>
<dbReference type="PATRIC" id="fig|926562.3.peg.314"/>
<dbReference type="GO" id="GO:0030145">
    <property type="term" value="F:manganese ion binding"/>
    <property type="evidence" value="ECO:0007669"/>
    <property type="project" value="UniProtKB-UniRule"/>
</dbReference>
<dbReference type="CDD" id="cd02009">
    <property type="entry name" value="TPP_SHCHC_synthase"/>
    <property type="match status" value="1"/>
</dbReference>
<evidence type="ECO:0000256" key="4">
    <source>
        <dbReference type="ARBA" id="ARBA00023052"/>
    </source>
</evidence>
<dbReference type="SUPFAM" id="SSF52518">
    <property type="entry name" value="Thiamin diphosphate-binding fold (THDP-binding)"/>
    <property type="match status" value="2"/>
</dbReference>
<dbReference type="GO" id="GO:0030976">
    <property type="term" value="F:thiamine pyrophosphate binding"/>
    <property type="evidence" value="ECO:0007669"/>
    <property type="project" value="UniProtKB-UniRule"/>
</dbReference>
<dbReference type="NCBIfam" id="TIGR00173">
    <property type="entry name" value="menD"/>
    <property type="match status" value="1"/>
</dbReference>
<dbReference type="PANTHER" id="PTHR42916">
    <property type="entry name" value="2-SUCCINYL-5-ENOLPYRUVYL-6-HYDROXY-3-CYCLOHEXENE-1-CARBOXYLATE SYNTHASE"/>
    <property type="match status" value="1"/>
</dbReference>
<dbReference type="KEGG" id="oho:Oweho_0308"/>
<comment type="similarity">
    <text evidence="6">Belongs to the TPP enzyme family. MenD subfamily.</text>
</comment>
<dbReference type="STRING" id="926562.Oweho_0308"/>
<feature type="domain" description="Thiamine pyrophosphate enzyme N-terminal TPP-binding" evidence="7">
    <location>
        <begin position="3"/>
        <end position="92"/>
    </location>
</feature>
<keyword evidence="6" id="KW-0474">Menaquinone biosynthesis</keyword>
<dbReference type="Gene3D" id="3.40.50.1220">
    <property type="entry name" value="TPP-binding domain"/>
    <property type="match status" value="1"/>
</dbReference>
<comment type="function">
    <text evidence="6">Catalyzes the thiamine diphosphate-dependent decarboxylation of 2-oxoglutarate and the subsequent addition of the resulting succinic semialdehyde-thiamine pyrophosphate anion to isochorismate to yield 2-succinyl-5-enolpyruvyl-6-hydroxy-3-cyclohexene-1-carboxylate (SEPHCHC).</text>
</comment>
<sequence length="536" mass="60182">MIAPGSRNAPLIITFTNDSDYRCISVPDERVAAFTAMGLTLEKREPVAVICSSGSAAVNFYPAVVEAFYQKLPLVVITADRPIELIDQGIGQAIRQPNVFTTHIVKDFDLIREPADELAKNFNQRSINEALLATKHGPVHINVPFDEPLYGTTEEQVEAQYIDETLGNRTLSNTKVEQLSSIWNEAPKIWVLAGQMLPDSELEEILTSLNQKSPFLIFSESLSNLHCACNIHSIDRLINTISEEEKEALCPDLLISIGGEVVSKMVKKFLRTFKPKHHWYVNEATEFQDTYGALTDHVQVHPALFFKDLMGFTKPKSSDYRDDFLAKDQKRMAKHAEFVNKAQFSDMAAFREILKHLPKDSILHCANSTSIRYSQLFDHEESILHYANRGTSGIDGCTSTAIGHAITTDKMVTLITGDVAFLYDSNAFWNDELPDNLRVIVLNNNGGNIFRIIEGPDKNEDFERFQETIHNVKLQGVATTFGLSFTSVSDEGKLQQVLSSFFAPEGGIKVLEIQTPRIESPEVLKNYWAFLRNGFK</sequence>
<dbReference type="EC" id="2.2.1.9" evidence="6"/>
<protein>
    <recommendedName>
        <fullName evidence="6">2-succinyl-5-enolpyruvyl-6-hydroxy-3-cyclohexene-1-carboxylate synthase</fullName>
        <shortName evidence="6">SEPHCHC synthase</shortName>
        <ecNumber evidence="6">2.2.1.9</ecNumber>
    </recommendedName>
    <alternativeName>
        <fullName evidence="6">Menaquinone biosynthesis protein MenD</fullName>
    </alternativeName>
</protein>
<dbReference type="Pfam" id="PF02776">
    <property type="entry name" value="TPP_enzyme_N"/>
    <property type="match status" value="1"/>
</dbReference>
<dbReference type="GO" id="GO:0009234">
    <property type="term" value="P:menaquinone biosynthetic process"/>
    <property type="evidence" value="ECO:0007669"/>
    <property type="project" value="UniProtKB-UniRule"/>
</dbReference>
<dbReference type="HOGENOM" id="CLU_006051_3_0_10"/>
<dbReference type="InterPro" id="IPR012001">
    <property type="entry name" value="Thiamin_PyroP_enz_TPP-bd_dom"/>
</dbReference>
<dbReference type="GO" id="GO:0000287">
    <property type="term" value="F:magnesium ion binding"/>
    <property type="evidence" value="ECO:0007669"/>
    <property type="project" value="UniProtKB-UniRule"/>
</dbReference>
<keyword evidence="1 6" id="KW-0808">Transferase</keyword>
<comment type="pathway">
    <text evidence="6">Quinol/quinone metabolism; 1,4-dihydroxy-2-naphthoate biosynthesis; 1,4-dihydroxy-2-naphthoate from chorismate: step 2/7.</text>
</comment>
<dbReference type="EMBL" id="CP003156">
    <property type="protein sequence ID" value="AEV31329.1"/>
    <property type="molecule type" value="Genomic_DNA"/>
</dbReference>
<comment type="catalytic activity">
    <reaction evidence="6">
        <text>isochorismate + 2-oxoglutarate + H(+) = 5-enolpyruvoyl-6-hydroxy-2-succinyl-cyclohex-3-ene-1-carboxylate + CO2</text>
        <dbReference type="Rhea" id="RHEA:25593"/>
        <dbReference type="ChEBI" id="CHEBI:15378"/>
        <dbReference type="ChEBI" id="CHEBI:16526"/>
        <dbReference type="ChEBI" id="CHEBI:16810"/>
        <dbReference type="ChEBI" id="CHEBI:29780"/>
        <dbReference type="ChEBI" id="CHEBI:58818"/>
        <dbReference type="EC" id="2.2.1.9"/>
    </reaction>
</comment>
<dbReference type="PIRSF" id="PIRSF004983">
    <property type="entry name" value="MenD"/>
    <property type="match status" value="1"/>
</dbReference>
<comment type="cofactor">
    <cofactor evidence="6">
        <name>Mg(2+)</name>
        <dbReference type="ChEBI" id="CHEBI:18420"/>
    </cofactor>
    <cofactor evidence="6">
        <name>Mn(2+)</name>
        <dbReference type="ChEBI" id="CHEBI:29035"/>
    </cofactor>
</comment>
<evidence type="ECO:0000256" key="1">
    <source>
        <dbReference type="ARBA" id="ARBA00022679"/>
    </source>
</evidence>
<evidence type="ECO:0000256" key="3">
    <source>
        <dbReference type="ARBA" id="ARBA00022842"/>
    </source>
</evidence>
<proteinExistence type="inferred from homology"/>
<dbReference type="Gene3D" id="3.40.50.970">
    <property type="match status" value="2"/>
</dbReference>
<keyword evidence="9" id="KW-1185">Reference proteome</keyword>
<dbReference type="UniPathway" id="UPA00079"/>
<keyword evidence="2 6" id="KW-0479">Metal-binding</keyword>
<dbReference type="CDD" id="cd07037">
    <property type="entry name" value="TPP_PYR_MenD"/>
    <property type="match status" value="1"/>
</dbReference>
<name>G8R806_OWEHD</name>
<dbReference type="Proteomes" id="UP000005631">
    <property type="component" value="Chromosome"/>
</dbReference>
<dbReference type="PANTHER" id="PTHR42916:SF1">
    <property type="entry name" value="PROTEIN PHYLLO, CHLOROPLASTIC"/>
    <property type="match status" value="1"/>
</dbReference>
<accession>G8R806</accession>
<dbReference type="UniPathway" id="UPA01057">
    <property type="reaction ID" value="UER00164"/>
</dbReference>
<evidence type="ECO:0000313" key="8">
    <source>
        <dbReference type="EMBL" id="AEV31329.1"/>
    </source>
</evidence>
<comment type="subunit">
    <text evidence="6">Homodimer.</text>
</comment>
<comment type="pathway">
    <text evidence="6">Quinol/quinone metabolism; menaquinone biosynthesis.</text>
</comment>
<evidence type="ECO:0000256" key="5">
    <source>
        <dbReference type="ARBA" id="ARBA00023211"/>
    </source>
</evidence>
<dbReference type="InterPro" id="IPR004433">
    <property type="entry name" value="MenaQ_synth_MenD"/>
</dbReference>
<dbReference type="InterPro" id="IPR029061">
    <property type="entry name" value="THDP-binding"/>
</dbReference>
<evidence type="ECO:0000256" key="2">
    <source>
        <dbReference type="ARBA" id="ARBA00022723"/>
    </source>
</evidence>
<comment type="cofactor">
    <cofactor evidence="6">
        <name>thiamine diphosphate</name>
        <dbReference type="ChEBI" id="CHEBI:58937"/>
    </cofactor>
    <text evidence="6">Binds 1 thiamine pyrophosphate per subunit.</text>
</comment>
<evidence type="ECO:0000256" key="6">
    <source>
        <dbReference type="HAMAP-Rule" id="MF_01659"/>
    </source>
</evidence>
<dbReference type="GO" id="GO:0070204">
    <property type="term" value="F:2-succinyl-5-enolpyruvyl-6-hydroxy-3-cyclohexene-1-carboxylic-acid synthase activity"/>
    <property type="evidence" value="ECO:0007669"/>
    <property type="project" value="UniProtKB-UniRule"/>
</dbReference>
<keyword evidence="3 6" id="KW-0460">Magnesium</keyword>
<organism evidence="8 9">
    <name type="scientific">Owenweeksia hongkongensis (strain DSM 17368 / CIP 108786 / JCM 12287 / NRRL B-23963 / UST20020801)</name>
    <dbReference type="NCBI Taxonomy" id="926562"/>
    <lineage>
        <taxon>Bacteria</taxon>
        <taxon>Pseudomonadati</taxon>
        <taxon>Bacteroidota</taxon>
        <taxon>Flavobacteriia</taxon>
        <taxon>Flavobacteriales</taxon>
        <taxon>Owenweeksiaceae</taxon>
        <taxon>Owenweeksia</taxon>
    </lineage>
</organism>
<reference evidence="8 9" key="1">
    <citation type="journal article" date="2012" name="Stand. Genomic Sci.">
        <title>Genome sequence of the orange-pigmented seawater bacterium Owenweeksia hongkongensis type strain (UST20020801(T)).</title>
        <authorList>
            <person name="Riedel T."/>
            <person name="Held B."/>
            <person name="Nolan M."/>
            <person name="Lucas S."/>
            <person name="Lapidus A."/>
            <person name="Tice H."/>
            <person name="Del Rio T.G."/>
            <person name="Cheng J.F."/>
            <person name="Han C."/>
            <person name="Tapia R."/>
            <person name="Goodwin L.A."/>
            <person name="Pitluck S."/>
            <person name="Liolios K."/>
            <person name="Mavromatis K."/>
            <person name="Pagani I."/>
            <person name="Ivanova N."/>
            <person name="Mikhailova N."/>
            <person name="Pati A."/>
            <person name="Chen A."/>
            <person name="Palaniappan K."/>
            <person name="Rohde M."/>
            <person name="Tindall B.J."/>
            <person name="Detter J.C."/>
            <person name="Goker M."/>
            <person name="Woyke T."/>
            <person name="Bristow J."/>
            <person name="Eisen J.A."/>
            <person name="Markowitz V."/>
            <person name="Hugenholtz P."/>
            <person name="Klenk H.P."/>
            <person name="Kyrpides N.C."/>
        </authorList>
    </citation>
    <scope>NUCLEOTIDE SEQUENCE</scope>
    <source>
        <strain evidence="9">DSM 17368 / JCM 12287 / NRRL B-23963</strain>
    </source>
</reference>
<dbReference type="AlphaFoldDB" id="G8R806"/>
<keyword evidence="5 6" id="KW-0464">Manganese</keyword>
<dbReference type="HAMAP" id="MF_01659">
    <property type="entry name" value="MenD"/>
    <property type="match status" value="1"/>
</dbReference>
<evidence type="ECO:0000313" key="9">
    <source>
        <dbReference type="Proteomes" id="UP000005631"/>
    </source>
</evidence>
<gene>
    <name evidence="6" type="primary">menD</name>
    <name evidence="8" type="ordered locus">Oweho_0308</name>
</gene>